<feature type="chain" id="PRO_5035432288" evidence="1">
    <location>
        <begin position="22"/>
        <end position="114"/>
    </location>
</feature>
<dbReference type="AlphaFoldDB" id="A0A8K0FX29"/>
<evidence type="ECO:0000313" key="2">
    <source>
        <dbReference type="EMBL" id="KAF2879057.1"/>
    </source>
</evidence>
<dbReference type="EMBL" id="VTPC01091235">
    <property type="protein sequence ID" value="KAF2879057.1"/>
    <property type="molecule type" value="Genomic_DNA"/>
</dbReference>
<name>A0A8K0FX29_IGNLU</name>
<keyword evidence="3" id="KW-1185">Reference proteome</keyword>
<accession>A0A8K0FX29</accession>
<reference evidence="2" key="1">
    <citation type="submission" date="2019-08" db="EMBL/GenBank/DDBJ databases">
        <title>The genome of the North American firefly Photinus pyralis.</title>
        <authorList>
            <consortium name="Photinus pyralis genome working group"/>
            <person name="Fallon T.R."/>
            <person name="Sander Lower S.E."/>
            <person name="Weng J.-K."/>
        </authorList>
    </citation>
    <scope>NUCLEOTIDE SEQUENCE</scope>
    <source>
        <strain evidence="2">TRF0915ILg1</strain>
        <tissue evidence="2">Whole body</tissue>
    </source>
</reference>
<sequence>MVSNFAGILTIFLVLFAIAYGDDPADFPIEKGCSKAGGICMPTDECPVEIIADYKGLCPNANKKDPSVQCCHGISLKETRCQRFGGECQPRCPDDLKVPRAKDCTDGKVCCVLV</sequence>
<feature type="signal peptide" evidence="1">
    <location>
        <begin position="1"/>
        <end position="21"/>
    </location>
</feature>
<proteinExistence type="predicted"/>
<comment type="caution">
    <text evidence="2">The sequence shown here is derived from an EMBL/GenBank/DDBJ whole genome shotgun (WGS) entry which is preliminary data.</text>
</comment>
<evidence type="ECO:0000256" key="1">
    <source>
        <dbReference type="SAM" id="SignalP"/>
    </source>
</evidence>
<dbReference type="OrthoDB" id="6749550at2759"/>
<dbReference type="Proteomes" id="UP000801492">
    <property type="component" value="Unassembled WGS sequence"/>
</dbReference>
<gene>
    <name evidence="2" type="ORF">ILUMI_27110</name>
</gene>
<keyword evidence="1" id="KW-0732">Signal</keyword>
<organism evidence="2 3">
    <name type="scientific">Ignelater luminosus</name>
    <name type="common">Cucubano</name>
    <name type="synonym">Pyrophorus luminosus</name>
    <dbReference type="NCBI Taxonomy" id="2038154"/>
    <lineage>
        <taxon>Eukaryota</taxon>
        <taxon>Metazoa</taxon>
        <taxon>Ecdysozoa</taxon>
        <taxon>Arthropoda</taxon>
        <taxon>Hexapoda</taxon>
        <taxon>Insecta</taxon>
        <taxon>Pterygota</taxon>
        <taxon>Neoptera</taxon>
        <taxon>Endopterygota</taxon>
        <taxon>Coleoptera</taxon>
        <taxon>Polyphaga</taxon>
        <taxon>Elateriformia</taxon>
        <taxon>Elateroidea</taxon>
        <taxon>Elateridae</taxon>
        <taxon>Agrypninae</taxon>
        <taxon>Pyrophorini</taxon>
        <taxon>Ignelater</taxon>
    </lineage>
</organism>
<evidence type="ECO:0000313" key="3">
    <source>
        <dbReference type="Proteomes" id="UP000801492"/>
    </source>
</evidence>
<protein>
    <submittedName>
        <fullName evidence="2">Uncharacterized protein</fullName>
    </submittedName>
</protein>